<organism evidence="1">
    <name type="scientific">uncultured Gemmatimonadota bacterium</name>
    <dbReference type="NCBI Taxonomy" id="203437"/>
    <lineage>
        <taxon>Bacteria</taxon>
        <taxon>Pseudomonadati</taxon>
        <taxon>Gemmatimonadota</taxon>
        <taxon>environmental samples</taxon>
    </lineage>
</organism>
<dbReference type="EMBL" id="CADCTW010000001">
    <property type="protein sequence ID" value="CAA9295231.1"/>
    <property type="molecule type" value="Genomic_DNA"/>
</dbReference>
<protein>
    <submittedName>
        <fullName evidence="1">Uncharacterized protein</fullName>
    </submittedName>
</protein>
<evidence type="ECO:0000313" key="1">
    <source>
        <dbReference type="EMBL" id="CAA9295231.1"/>
    </source>
</evidence>
<name>A0A6J4K555_9BACT</name>
<proteinExistence type="predicted"/>
<sequence length="116" mass="13086">MGDPKVDARFDALVSQVHDWTESAVALDEGHFPAELLSDLRDLIEELKAFLDEAEPGTYKRGDVIEMFVTPEMAEVTDRFPKVRRLLESAWGSQLMELLAEESAGYEHGDDDDDDE</sequence>
<dbReference type="AlphaFoldDB" id="A0A6J4K555"/>
<gene>
    <name evidence="1" type="ORF">AVDCRST_MAG68-1802</name>
</gene>
<reference evidence="1" key="1">
    <citation type="submission" date="2020-02" db="EMBL/GenBank/DDBJ databases">
        <authorList>
            <person name="Meier V. D."/>
        </authorList>
    </citation>
    <scope>NUCLEOTIDE SEQUENCE</scope>
    <source>
        <strain evidence="1">AVDCRST_MAG68</strain>
    </source>
</reference>
<accession>A0A6J4K555</accession>